<sequence length="151" mass="15820">MAVAACLSLAVSAGCSSESGSNGATSAATSSAAASAPSVAITSWATWAQNYQSEIEDCAGETDSCFTQNHATMAEMRQSIIDNNLPIDGTNSGIVNPMQLYQETYAKFTEQNCIGGPQDMNSANVVCNVKRDQMRVFGSQVKEQLDSMATG</sequence>
<dbReference type="Proteomes" id="UP000202279">
    <property type="component" value="Segment"/>
</dbReference>
<keyword evidence="2" id="KW-1185">Reference proteome</keyword>
<organism evidence="1 2">
    <name type="scientific">Gordonia phage BritBrat</name>
    <dbReference type="NCBI Taxonomy" id="1838064"/>
    <lineage>
        <taxon>Viruses</taxon>
        <taxon>Duplodnaviria</taxon>
        <taxon>Heunggongvirae</taxon>
        <taxon>Uroviricota</taxon>
        <taxon>Caudoviricetes</taxon>
        <taxon>Britbratvirus</taxon>
        <taxon>Britbratvirus britbrat</taxon>
    </lineage>
</organism>
<proteinExistence type="predicted"/>
<dbReference type="EMBL" id="KU998233">
    <property type="protein sequence ID" value="ANA85225.1"/>
    <property type="molecule type" value="Genomic_DNA"/>
</dbReference>
<dbReference type="GeneID" id="28802861"/>
<dbReference type="KEGG" id="vg:28802861"/>
<dbReference type="RefSeq" id="YP_009276544.1">
    <property type="nucleotide sequence ID" value="NC_030942.1"/>
</dbReference>
<evidence type="ECO:0000313" key="2">
    <source>
        <dbReference type="Proteomes" id="UP000202279"/>
    </source>
</evidence>
<accession>A0A166XZ21</accession>
<evidence type="ECO:0000313" key="1">
    <source>
        <dbReference type="EMBL" id="ANA85225.1"/>
    </source>
</evidence>
<name>A0A166XZ21_9CAUD</name>
<reference evidence="2" key="1">
    <citation type="submission" date="2016-03" db="EMBL/GenBank/DDBJ databases">
        <authorList>
            <person name="Ploux O."/>
        </authorList>
    </citation>
    <scope>NUCLEOTIDE SEQUENCE [LARGE SCALE GENOMIC DNA]</scope>
</reference>
<protein>
    <submittedName>
        <fullName evidence="1">Uncharacterized protein</fullName>
    </submittedName>
</protein>
<gene>
    <name evidence="1" type="primary">17</name>
    <name evidence="1" type="ORF">PBI_BRITBRAT_17</name>
</gene>